<organism evidence="1 2">
    <name type="scientific">Citrobacter phage Moon</name>
    <dbReference type="NCBI Taxonomy" id="1540095"/>
    <lineage>
        <taxon>Viruses</taxon>
        <taxon>Duplodnaviria</taxon>
        <taxon>Heunggongvirae</taxon>
        <taxon>Uroviricota</taxon>
        <taxon>Caudoviricetes</taxon>
        <taxon>Pantevenvirales</taxon>
        <taxon>Straboviridae</taxon>
        <taxon>Tevenvirinae</taxon>
        <taxon>Moonvirus</taxon>
        <taxon>Moonvirus moon</taxon>
    </lineage>
</organism>
<dbReference type="Gene3D" id="1.10.238.70">
    <property type="match status" value="1"/>
</dbReference>
<dbReference type="KEGG" id="vg:24721762"/>
<dbReference type="GeneID" id="24721762"/>
<keyword evidence="1" id="KW-0418">Kinase</keyword>
<dbReference type="Pfam" id="PF21448">
    <property type="entry name" value="DNMK"/>
    <property type="match status" value="1"/>
</dbReference>
<proteinExistence type="predicted"/>
<reference evidence="1 2" key="1">
    <citation type="journal article" date="2015" name="Genome Announc.">
        <title>Complete Genome Sequence of Citrobacter freundii Myophage Moon.</title>
        <authorList>
            <person name="Edwards G.B."/>
            <person name="Luna A.J."/>
            <person name="Hernandez A.C."/>
            <person name="Kuty Everett G.F."/>
        </authorList>
    </citation>
    <scope>NUCLEOTIDE SEQUENCE [LARGE SCALE GENOMIC DNA]</scope>
</reference>
<dbReference type="InterPro" id="IPR048444">
    <property type="entry name" value="DNMK"/>
</dbReference>
<dbReference type="RefSeq" id="YP_009146596.1">
    <property type="nucleotide sequence ID" value="NC_027331.1"/>
</dbReference>
<dbReference type="Gene3D" id="3.40.50.300">
    <property type="entry name" value="P-loop containing nucleotide triphosphate hydrolases"/>
    <property type="match status" value="1"/>
</dbReference>
<dbReference type="InterPro" id="IPR027417">
    <property type="entry name" value="P-loop_NTPase"/>
</dbReference>
<accession>A0A0A0YP91</accession>
<keyword evidence="1" id="KW-0808">Transferase</keyword>
<evidence type="ECO:0000313" key="1">
    <source>
        <dbReference type="EMBL" id="AIX12134.1"/>
    </source>
</evidence>
<evidence type="ECO:0000313" key="2">
    <source>
        <dbReference type="Proteomes" id="UP000030323"/>
    </source>
</evidence>
<dbReference type="SUPFAM" id="SSF52540">
    <property type="entry name" value="P-loop containing nucleoside triphosphate hydrolases"/>
    <property type="match status" value="1"/>
</dbReference>
<dbReference type="InterPro" id="IPR023191">
    <property type="entry name" value="DNMP_kinase_N"/>
</dbReference>
<dbReference type="GO" id="GO:0016301">
    <property type="term" value="F:kinase activity"/>
    <property type="evidence" value="ECO:0007669"/>
    <property type="project" value="UniProtKB-KW"/>
</dbReference>
<gene>
    <name evidence="1" type="ORF">CPT_Moon163</name>
</gene>
<name>A0A0A0YP91_9CAUD</name>
<protein>
    <submittedName>
        <fullName evidence="1">DNMP kinase</fullName>
    </submittedName>
</protein>
<dbReference type="Proteomes" id="UP000030323">
    <property type="component" value="Segment"/>
</dbReference>
<sequence length="242" mass="28049">MKLFFLIGKKRSGKDTTADYIMDNYNAFKHQLAGPIKDALTFGYQSAVMAYDYNRVHPILTRKEWEGEGYDRETKLNLTTQQVYTIMEHSMWYLNNELKIKGVRFNSEGEMSAGAFGTIKRVINSIEDEWSVRRLMQTLGTDIMVNHFDRMYWVKWFSVVYMDSFDKTFEYFIVPDTRQDHELDAARAMGATVIHVVRPNNESSKVDTHITEAGLPIREGDTVIINDGSLEELYAKIEKAIK</sequence>
<keyword evidence="2" id="KW-1185">Reference proteome</keyword>
<dbReference type="EMBL" id="KM236240">
    <property type="protein sequence ID" value="AIX12134.1"/>
    <property type="molecule type" value="Genomic_DNA"/>
</dbReference>